<gene>
    <name evidence="2" type="ORF">GCM10012278_08470</name>
</gene>
<evidence type="ECO:0000313" key="3">
    <source>
        <dbReference type="Proteomes" id="UP000660745"/>
    </source>
</evidence>
<dbReference type="EMBL" id="BMNK01000001">
    <property type="protein sequence ID" value="GGP02197.1"/>
    <property type="molecule type" value="Genomic_DNA"/>
</dbReference>
<dbReference type="RefSeq" id="WP_189137088.1">
    <property type="nucleotide sequence ID" value="NZ_BMNK01000001.1"/>
</dbReference>
<evidence type="ECO:0000313" key="2">
    <source>
        <dbReference type="EMBL" id="GGP02197.1"/>
    </source>
</evidence>
<dbReference type="AlphaFoldDB" id="A0A918A1L6"/>
<sequence>MLNAGSAALADIDLVLLEAIEACLPSGRHIDFTSGSPLCPPGAGLDTPPALHTAGGHEVGHGLRA</sequence>
<proteinExistence type="predicted"/>
<reference evidence="2" key="2">
    <citation type="submission" date="2020-09" db="EMBL/GenBank/DDBJ databases">
        <authorList>
            <person name="Sun Q."/>
            <person name="Zhou Y."/>
        </authorList>
    </citation>
    <scope>NUCLEOTIDE SEQUENCE</scope>
    <source>
        <strain evidence="2">CGMCC 4.7430</strain>
    </source>
</reference>
<feature type="region of interest" description="Disordered" evidence="1">
    <location>
        <begin position="35"/>
        <end position="65"/>
    </location>
</feature>
<dbReference type="Proteomes" id="UP000660745">
    <property type="component" value="Unassembled WGS sequence"/>
</dbReference>
<name>A0A918A1L6_9ACTN</name>
<protein>
    <submittedName>
        <fullName evidence="2">Uncharacterized protein</fullName>
    </submittedName>
</protein>
<accession>A0A918A1L6</accession>
<reference evidence="2" key="1">
    <citation type="journal article" date="2014" name="Int. J. Syst. Evol. Microbiol.">
        <title>Complete genome sequence of Corynebacterium casei LMG S-19264T (=DSM 44701T), isolated from a smear-ripened cheese.</title>
        <authorList>
            <consortium name="US DOE Joint Genome Institute (JGI-PGF)"/>
            <person name="Walter F."/>
            <person name="Albersmeier A."/>
            <person name="Kalinowski J."/>
            <person name="Ruckert C."/>
        </authorList>
    </citation>
    <scope>NUCLEOTIDE SEQUENCE</scope>
    <source>
        <strain evidence="2">CGMCC 4.7430</strain>
    </source>
</reference>
<evidence type="ECO:0000256" key="1">
    <source>
        <dbReference type="SAM" id="MobiDB-lite"/>
    </source>
</evidence>
<comment type="caution">
    <text evidence="2">The sequence shown here is derived from an EMBL/GenBank/DDBJ whole genome shotgun (WGS) entry which is preliminary data.</text>
</comment>
<organism evidence="2 3">
    <name type="scientific">Nonomuraea glycinis</name>
    <dbReference type="NCBI Taxonomy" id="2047744"/>
    <lineage>
        <taxon>Bacteria</taxon>
        <taxon>Bacillati</taxon>
        <taxon>Actinomycetota</taxon>
        <taxon>Actinomycetes</taxon>
        <taxon>Streptosporangiales</taxon>
        <taxon>Streptosporangiaceae</taxon>
        <taxon>Nonomuraea</taxon>
    </lineage>
</organism>
<keyword evidence="3" id="KW-1185">Reference proteome</keyword>